<protein>
    <submittedName>
        <fullName evidence="2">Uncharacterized protein</fullName>
    </submittedName>
</protein>
<name>A0AAD2G4I4_9STRA</name>
<evidence type="ECO:0000256" key="1">
    <source>
        <dbReference type="SAM" id="MobiDB-lite"/>
    </source>
</evidence>
<evidence type="ECO:0000313" key="3">
    <source>
        <dbReference type="Proteomes" id="UP001295423"/>
    </source>
</evidence>
<dbReference type="Proteomes" id="UP001295423">
    <property type="component" value="Unassembled WGS sequence"/>
</dbReference>
<proteinExistence type="predicted"/>
<reference evidence="2" key="1">
    <citation type="submission" date="2023-08" db="EMBL/GenBank/DDBJ databases">
        <authorList>
            <person name="Audoor S."/>
            <person name="Bilcke G."/>
        </authorList>
    </citation>
    <scope>NUCLEOTIDE SEQUENCE</scope>
</reference>
<gene>
    <name evidence="2" type="ORF">CYCCA115_LOCUS19022</name>
</gene>
<keyword evidence="3" id="KW-1185">Reference proteome</keyword>
<feature type="compositionally biased region" description="Basic residues" evidence="1">
    <location>
        <begin position="143"/>
        <end position="157"/>
    </location>
</feature>
<accession>A0AAD2G4I4</accession>
<feature type="region of interest" description="Disordered" evidence="1">
    <location>
        <begin position="123"/>
        <end position="157"/>
    </location>
</feature>
<comment type="caution">
    <text evidence="2">The sequence shown here is derived from an EMBL/GenBank/DDBJ whole genome shotgun (WGS) entry which is preliminary data.</text>
</comment>
<organism evidence="2 3">
    <name type="scientific">Cylindrotheca closterium</name>
    <dbReference type="NCBI Taxonomy" id="2856"/>
    <lineage>
        <taxon>Eukaryota</taxon>
        <taxon>Sar</taxon>
        <taxon>Stramenopiles</taxon>
        <taxon>Ochrophyta</taxon>
        <taxon>Bacillariophyta</taxon>
        <taxon>Bacillariophyceae</taxon>
        <taxon>Bacillariophycidae</taxon>
        <taxon>Bacillariales</taxon>
        <taxon>Bacillariaceae</taxon>
        <taxon>Cylindrotheca</taxon>
    </lineage>
</organism>
<evidence type="ECO:0000313" key="2">
    <source>
        <dbReference type="EMBL" id="CAJ1961065.1"/>
    </source>
</evidence>
<dbReference type="EMBL" id="CAKOGP040002080">
    <property type="protein sequence ID" value="CAJ1961065.1"/>
    <property type="molecule type" value="Genomic_DNA"/>
</dbReference>
<sequence length="157" mass="17435">MSTCFRTALRLSRSLEKTSVFSRNFASLGSCGDWSSNPSHDAMVSSPKWNNTLSASTKIGKKESADKTDLLLDSIFSRYFPLPHADHSTPMNSEMASSSPSTTIHVPLSIFDPLEQNEAMHVLNRNARGPKKANKGSRPCSRIARRKKKNAIGKRRR</sequence>
<dbReference type="AlphaFoldDB" id="A0AAD2G4I4"/>